<dbReference type="InterPro" id="IPR039532">
    <property type="entry name" value="TetR_C_Firmicutes"/>
</dbReference>
<dbReference type="InterPro" id="IPR050624">
    <property type="entry name" value="HTH-type_Tx_Regulator"/>
</dbReference>
<proteinExistence type="predicted"/>
<feature type="DNA-binding region" description="H-T-H motif" evidence="2">
    <location>
        <begin position="37"/>
        <end position="56"/>
    </location>
</feature>
<sequence>MTKDDLQITTRRQNRTKTHFKQALIDLIKEIGYHSITVKDLVEYANYNRSTFYVHFQDKEHLAKELLESMLKGLEQSVGQPYTYGQRVNTSQLTKPAFNIVHFIYENRNFFELVKYENTLPGLHTQFPLTITKIYKEQFIFKTINNTPVNMNYFKLYTSYGFYGLVMDWITSSFSRSEEDFINDIIDLTKTHISSYEYIGK</sequence>
<keyword evidence="1 2" id="KW-0238">DNA-binding</keyword>
<dbReference type="PANTHER" id="PTHR43479">
    <property type="entry name" value="ACREF/ENVCD OPERON REPRESSOR-RELATED"/>
    <property type="match status" value="1"/>
</dbReference>
<dbReference type="Proteomes" id="UP000640930">
    <property type="component" value="Unassembled WGS sequence"/>
</dbReference>
<gene>
    <name evidence="4" type="ORF">H9636_05795</name>
</gene>
<evidence type="ECO:0000256" key="1">
    <source>
        <dbReference type="ARBA" id="ARBA00023125"/>
    </source>
</evidence>
<dbReference type="PANTHER" id="PTHR43479:SF7">
    <property type="entry name" value="TETR-FAMILY TRANSCRIPTIONAL REGULATOR"/>
    <property type="match status" value="1"/>
</dbReference>
<accession>A0ABR8XA15</accession>
<dbReference type="Gene3D" id="1.10.357.10">
    <property type="entry name" value="Tetracycline Repressor, domain 2"/>
    <property type="match status" value="1"/>
</dbReference>
<dbReference type="Pfam" id="PF00440">
    <property type="entry name" value="TetR_N"/>
    <property type="match status" value="1"/>
</dbReference>
<feature type="domain" description="HTH tetR-type" evidence="3">
    <location>
        <begin position="14"/>
        <end position="74"/>
    </location>
</feature>
<protein>
    <submittedName>
        <fullName evidence="4">TetR/AcrR family transcriptional regulator</fullName>
    </submittedName>
</protein>
<dbReference type="InterPro" id="IPR001647">
    <property type="entry name" value="HTH_TetR"/>
</dbReference>
<organism evidence="4 5">
    <name type="scientific">Ureibacillus galli</name>
    <dbReference type="NCBI Taxonomy" id="2762222"/>
    <lineage>
        <taxon>Bacteria</taxon>
        <taxon>Bacillati</taxon>
        <taxon>Bacillota</taxon>
        <taxon>Bacilli</taxon>
        <taxon>Bacillales</taxon>
        <taxon>Caryophanaceae</taxon>
        <taxon>Ureibacillus</taxon>
    </lineage>
</organism>
<evidence type="ECO:0000259" key="3">
    <source>
        <dbReference type="PROSITE" id="PS50977"/>
    </source>
</evidence>
<dbReference type="RefSeq" id="WP_191706677.1">
    <property type="nucleotide sequence ID" value="NZ_JACSQA010000005.1"/>
</dbReference>
<dbReference type="InterPro" id="IPR009057">
    <property type="entry name" value="Homeodomain-like_sf"/>
</dbReference>
<dbReference type="EMBL" id="JACSQA010000005">
    <property type="protein sequence ID" value="MBD8026168.1"/>
    <property type="molecule type" value="Genomic_DNA"/>
</dbReference>
<dbReference type="SUPFAM" id="SSF46689">
    <property type="entry name" value="Homeodomain-like"/>
    <property type="match status" value="1"/>
</dbReference>
<evidence type="ECO:0000313" key="5">
    <source>
        <dbReference type="Proteomes" id="UP000640930"/>
    </source>
</evidence>
<comment type="caution">
    <text evidence="4">The sequence shown here is derived from an EMBL/GenBank/DDBJ whole genome shotgun (WGS) entry which is preliminary data.</text>
</comment>
<evidence type="ECO:0000313" key="4">
    <source>
        <dbReference type="EMBL" id="MBD8026168.1"/>
    </source>
</evidence>
<name>A0ABR8XA15_9BACL</name>
<dbReference type="PROSITE" id="PS50977">
    <property type="entry name" value="HTH_TETR_2"/>
    <property type="match status" value="1"/>
</dbReference>
<evidence type="ECO:0000256" key="2">
    <source>
        <dbReference type="PROSITE-ProRule" id="PRU00335"/>
    </source>
</evidence>
<dbReference type="Pfam" id="PF14278">
    <property type="entry name" value="TetR_C_8"/>
    <property type="match status" value="1"/>
</dbReference>
<keyword evidence="5" id="KW-1185">Reference proteome</keyword>
<reference evidence="4 5" key="1">
    <citation type="submission" date="2020-08" db="EMBL/GenBank/DDBJ databases">
        <title>A Genomic Blueprint of the Chicken Gut Microbiome.</title>
        <authorList>
            <person name="Gilroy R."/>
            <person name="Ravi A."/>
            <person name="Getino M."/>
            <person name="Pursley I."/>
            <person name="Horton D.L."/>
            <person name="Alikhan N.-F."/>
            <person name="Baker D."/>
            <person name="Gharbi K."/>
            <person name="Hall N."/>
            <person name="Watson M."/>
            <person name="Adriaenssens E.M."/>
            <person name="Foster-Nyarko E."/>
            <person name="Jarju S."/>
            <person name="Secka A."/>
            <person name="Antonio M."/>
            <person name="Oren A."/>
            <person name="Chaudhuri R."/>
            <person name="La Ragione R.M."/>
            <person name="Hildebrand F."/>
            <person name="Pallen M.J."/>
        </authorList>
    </citation>
    <scope>NUCLEOTIDE SEQUENCE [LARGE SCALE GENOMIC DNA]</scope>
    <source>
        <strain evidence="4 5">Re31</strain>
    </source>
</reference>